<dbReference type="Gene3D" id="3.40.50.1820">
    <property type="entry name" value="alpha/beta hydrolase"/>
    <property type="match status" value="1"/>
</dbReference>
<name>A0A939P975_9ACTN</name>
<evidence type="ECO:0000256" key="1">
    <source>
        <dbReference type="SAM" id="SignalP"/>
    </source>
</evidence>
<keyword evidence="1" id="KW-0732">Signal</keyword>
<dbReference type="InterPro" id="IPR029058">
    <property type="entry name" value="AB_hydrolase_fold"/>
</dbReference>
<dbReference type="EMBL" id="JAGEOJ010000005">
    <property type="protein sequence ID" value="MBO2448437.1"/>
    <property type="molecule type" value="Genomic_DNA"/>
</dbReference>
<dbReference type="Proteomes" id="UP000669179">
    <property type="component" value="Unassembled WGS sequence"/>
</dbReference>
<feature type="chain" id="PRO_5038832236" description="DUF676 domain-containing protein" evidence="1">
    <location>
        <begin position="33"/>
        <end position="305"/>
    </location>
</feature>
<sequence length="305" mass="32723">MRPLPPFPRAGRPAAAGLLAAAAAATTISATASPAAASPTRPAVRSASTPVYFLHGIDWNHGHAGDAQVNCESAWTAAKTALKDRGWTGDLITWGYYAKDTRCTRKFDGDLNTRIQELGRQFAWDVHDHYTKYGQPVDVAAHSMGGLVVRAAIEGVRRYGQNKDWPDSLAIQDVVTFSTPHTGTSWATTCTALKGWKQCSDTRPGSGFLKWSGQNPQAGGGTDWTLIGASDDDMVTSGSATGMRARHKTIYASGQGLEHGTIKNKGTGDTWKAKYTDDYGTTWKNRTGPGPLRLLYDALYDASSA</sequence>
<proteinExistence type="predicted"/>
<dbReference type="AlphaFoldDB" id="A0A939P975"/>
<feature type="domain" description="DUF676" evidence="2">
    <location>
        <begin position="116"/>
        <end position="190"/>
    </location>
</feature>
<gene>
    <name evidence="3" type="ORF">J4573_15150</name>
</gene>
<evidence type="ECO:0000259" key="2">
    <source>
        <dbReference type="Pfam" id="PF05057"/>
    </source>
</evidence>
<dbReference type="SUPFAM" id="SSF53474">
    <property type="entry name" value="alpha/beta-Hydrolases"/>
    <property type="match status" value="1"/>
</dbReference>
<dbReference type="RefSeq" id="WP_208256070.1">
    <property type="nucleotide sequence ID" value="NZ_JAGEOJ010000005.1"/>
</dbReference>
<keyword evidence="4" id="KW-1185">Reference proteome</keyword>
<dbReference type="InterPro" id="IPR007751">
    <property type="entry name" value="DUF676_lipase-like"/>
</dbReference>
<evidence type="ECO:0000313" key="4">
    <source>
        <dbReference type="Proteomes" id="UP000669179"/>
    </source>
</evidence>
<comment type="caution">
    <text evidence="3">The sequence shown here is derived from an EMBL/GenBank/DDBJ whole genome shotgun (WGS) entry which is preliminary data.</text>
</comment>
<evidence type="ECO:0000313" key="3">
    <source>
        <dbReference type="EMBL" id="MBO2448437.1"/>
    </source>
</evidence>
<dbReference type="Pfam" id="PF05057">
    <property type="entry name" value="DUF676"/>
    <property type="match status" value="1"/>
</dbReference>
<organism evidence="3 4">
    <name type="scientific">Actinomadura barringtoniae</name>
    <dbReference type="NCBI Taxonomy" id="1427535"/>
    <lineage>
        <taxon>Bacteria</taxon>
        <taxon>Bacillati</taxon>
        <taxon>Actinomycetota</taxon>
        <taxon>Actinomycetes</taxon>
        <taxon>Streptosporangiales</taxon>
        <taxon>Thermomonosporaceae</taxon>
        <taxon>Actinomadura</taxon>
    </lineage>
</organism>
<protein>
    <recommendedName>
        <fullName evidence="2">DUF676 domain-containing protein</fullName>
    </recommendedName>
</protein>
<feature type="signal peptide" evidence="1">
    <location>
        <begin position="1"/>
        <end position="32"/>
    </location>
</feature>
<accession>A0A939P975</accession>
<reference evidence="3" key="1">
    <citation type="submission" date="2021-03" db="EMBL/GenBank/DDBJ databases">
        <authorList>
            <person name="Kanchanasin P."/>
            <person name="Saeng-In P."/>
            <person name="Phongsopitanun W."/>
            <person name="Yuki M."/>
            <person name="Kudo T."/>
            <person name="Ohkuma M."/>
            <person name="Tanasupawat S."/>
        </authorList>
    </citation>
    <scope>NUCLEOTIDE SEQUENCE</scope>
    <source>
        <strain evidence="3">GKU 128</strain>
    </source>
</reference>